<accession>A0AAV7QPL0</accession>
<comment type="caution">
    <text evidence="1">The sequence shown here is derived from an EMBL/GenBank/DDBJ whole genome shotgun (WGS) entry which is preliminary data.</text>
</comment>
<dbReference type="AlphaFoldDB" id="A0AAV7QPL0"/>
<reference evidence="1" key="1">
    <citation type="journal article" date="2022" name="bioRxiv">
        <title>Sequencing and chromosome-scale assembly of the giantPleurodeles waltlgenome.</title>
        <authorList>
            <person name="Brown T."/>
            <person name="Elewa A."/>
            <person name="Iarovenko S."/>
            <person name="Subramanian E."/>
            <person name="Araus A.J."/>
            <person name="Petzold A."/>
            <person name="Susuki M."/>
            <person name="Suzuki K.-i.T."/>
            <person name="Hayashi T."/>
            <person name="Toyoda A."/>
            <person name="Oliveira C."/>
            <person name="Osipova E."/>
            <person name="Leigh N.D."/>
            <person name="Simon A."/>
            <person name="Yun M.H."/>
        </authorList>
    </citation>
    <scope>NUCLEOTIDE SEQUENCE</scope>
    <source>
        <strain evidence="1">20211129_DDA</strain>
        <tissue evidence="1">Liver</tissue>
    </source>
</reference>
<protein>
    <submittedName>
        <fullName evidence="1">Uncharacterized protein</fullName>
    </submittedName>
</protein>
<organism evidence="1 2">
    <name type="scientific">Pleurodeles waltl</name>
    <name type="common">Iberian ribbed newt</name>
    <dbReference type="NCBI Taxonomy" id="8319"/>
    <lineage>
        <taxon>Eukaryota</taxon>
        <taxon>Metazoa</taxon>
        <taxon>Chordata</taxon>
        <taxon>Craniata</taxon>
        <taxon>Vertebrata</taxon>
        <taxon>Euteleostomi</taxon>
        <taxon>Amphibia</taxon>
        <taxon>Batrachia</taxon>
        <taxon>Caudata</taxon>
        <taxon>Salamandroidea</taxon>
        <taxon>Salamandridae</taxon>
        <taxon>Pleurodelinae</taxon>
        <taxon>Pleurodeles</taxon>
    </lineage>
</organism>
<keyword evidence="2" id="KW-1185">Reference proteome</keyword>
<evidence type="ECO:0000313" key="2">
    <source>
        <dbReference type="Proteomes" id="UP001066276"/>
    </source>
</evidence>
<dbReference type="EMBL" id="JANPWB010000010">
    <property type="protein sequence ID" value="KAJ1141266.1"/>
    <property type="molecule type" value="Genomic_DNA"/>
</dbReference>
<gene>
    <name evidence="1" type="ORF">NDU88_007600</name>
</gene>
<sequence length="134" mass="14701">MPTGKPHDKSVSKSSWQLLFSEALQLPRFMAAAGNALPFDCSSAHPGSTQDTAMARFLQEIMAMGHRLEELDSVISALTAKTKSISLVIAGFQNHVTDLEQHVSIVESHLCAVPDRDPEHLFLCSKLIDLEDRS</sequence>
<dbReference type="Proteomes" id="UP001066276">
    <property type="component" value="Chromosome 6"/>
</dbReference>
<proteinExistence type="predicted"/>
<evidence type="ECO:0000313" key="1">
    <source>
        <dbReference type="EMBL" id="KAJ1141266.1"/>
    </source>
</evidence>
<name>A0AAV7QPL0_PLEWA</name>